<sequence length="220" mass="24106">MSIEPIYLLIALLPLVAYLLLLGAIRLSGRVLITTGGRDIAALGFSVVGLVAIGPGELFFPKAAAGVFGGWVWLALVTFYGLIVSLFALTARPRLVVYGRTPEQMLSPLLQAALELDSEATCDRETLQVFLPQLRVHLRAAGHQAIDSTSIESFEPIATSVFWEKLLGHLRDKAEATSPPAPRRGGTMIIVAMTLGLFVVWRAIAERQQVVEGFREWLWR</sequence>
<dbReference type="KEGG" id="snep:Enr13x_36180"/>
<dbReference type="RefSeq" id="WP_145388077.1">
    <property type="nucleotide sequence ID" value="NZ_CP037423.1"/>
</dbReference>
<keyword evidence="1" id="KW-0812">Transmembrane</keyword>
<reference evidence="2 3" key="1">
    <citation type="submission" date="2019-03" db="EMBL/GenBank/DDBJ databases">
        <title>Deep-cultivation of Planctomycetes and their phenomic and genomic characterization uncovers novel biology.</title>
        <authorList>
            <person name="Wiegand S."/>
            <person name="Jogler M."/>
            <person name="Boedeker C."/>
            <person name="Pinto D."/>
            <person name="Vollmers J."/>
            <person name="Rivas-Marin E."/>
            <person name="Kohn T."/>
            <person name="Peeters S.H."/>
            <person name="Heuer A."/>
            <person name="Rast P."/>
            <person name="Oberbeckmann S."/>
            <person name="Bunk B."/>
            <person name="Jeske O."/>
            <person name="Meyerdierks A."/>
            <person name="Storesund J.E."/>
            <person name="Kallscheuer N."/>
            <person name="Luecker S."/>
            <person name="Lage O.M."/>
            <person name="Pohl T."/>
            <person name="Merkel B.J."/>
            <person name="Hornburger P."/>
            <person name="Mueller R.-W."/>
            <person name="Bruemmer F."/>
            <person name="Labrenz M."/>
            <person name="Spormann A.M."/>
            <person name="Op den Camp H."/>
            <person name="Overmann J."/>
            <person name="Amann R."/>
            <person name="Jetten M.S.M."/>
            <person name="Mascher T."/>
            <person name="Medema M.H."/>
            <person name="Devos D.P."/>
            <person name="Kaster A.-K."/>
            <person name="Ovreas L."/>
            <person name="Rohde M."/>
            <person name="Galperin M.Y."/>
            <person name="Jogler C."/>
        </authorList>
    </citation>
    <scope>NUCLEOTIDE SEQUENCE [LARGE SCALE GENOMIC DNA]</scope>
    <source>
        <strain evidence="2 3">Enr13</strain>
    </source>
</reference>
<dbReference type="OrthoDB" id="292340at2"/>
<protein>
    <submittedName>
        <fullName evidence="2">Uncharacterized protein</fullName>
    </submittedName>
</protein>
<keyword evidence="3" id="KW-1185">Reference proteome</keyword>
<dbReference type="AlphaFoldDB" id="A0A518HSC6"/>
<dbReference type="EMBL" id="CP037423">
    <property type="protein sequence ID" value="QDV43760.1"/>
    <property type="molecule type" value="Genomic_DNA"/>
</dbReference>
<dbReference type="Proteomes" id="UP000319004">
    <property type="component" value="Chromosome"/>
</dbReference>
<evidence type="ECO:0000256" key="1">
    <source>
        <dbReference type="SAM" id="Phobius"/>
    </source>
</evidence>
<keyword evidence="1" id="KW-1133">Transmembrane helix</keyword>
<gene>
    <name evidence="2" type="ORF">Enr13x_36180</name>
</gene>
<accession>A0A518HSC6</accession>
<evidence type="ECO:0000313" key="3">
    <source>
        <dbReference type="Proteomes" id="UP000319004"/>
    </source>
</evidence>
<keyword evidence="1" id="KW-0472">Membrane</keyword>
<feature type="transmembrane region" description="Helical" evidence="1">
    <location>
        <begin position="71"/>
        <end position="91"/>
    </location>
</feature>
<name>A0A518HSC6_9BACT</name>
<proteinExistence type="predicted"/>
<feature type="transmembrane region" description="Helical" evidence="1">
    <location>
        <begin position="185"/>
        <end position="204"/>
    </location>
</feature>
<feature type="transmembrane region" description="Helical" evidence="1">
    <location>
        <begin position="6"/>
        <end position="28"/>
    </location>
</feature>
<organism evidence="2 3">
    <name type="scientific">Stieleria neptunia</name>
    <dbReference type="NCBI Taxonomy" id="2527979"/>
    <lineage>
        <taxon>Bacteria</taxon>
        <taxon>Pseudomonadati</taxon>
        <taxon>Planctomycetota</taxon>
        <taxon>Planctomycetia</taxon>
        <taxon>Pirellulales</taxon>
        <taxon>Pirellulaceae</taxon>
        <taxon>Stieleria</taxon>
    </lineage>
</organism>
<feature type="transmembrane region" description="Helical" evidence="1">
    <location>
        <begin position="40"/>
        <end position="59"/>
    </location>
</feature>
<evidence type="ECO:0000313" key="2">
    <source>
        <dbReference type="EMBL" id="QDV43760.1"/>
    </source>
</evidence>